<comment type="caution">
    <text evidence="1">The sequence shown here is derived from an EMBL/GenBank/DDBJ whole genome shotgun (WGS) entry which is preliminary data.</text>
</comment>
<keyword evidence="2" id="KW-1185">Reference proteome</keyword>
<dbReference type="Gene3D" id="3.40.50.150">
    <property type="entry name" value="Vaccinia Virus protein VP39"/>
    <property type="match status" value="1"/>
</dbReference>
<reference evidence="1 2" key="1">
    <citation type="submission" date="2023-01" db="EMBL/GenBank/DDBJ databases">
        <title>Minimal conservation of predation-associated metabolite biosynthetic gene clusters underscores biosynthetic potential of Myxococcota including descriptions for ten novel species: Archangium lansinium sp. nov., Myxococcus landrumus sp. nov., Nannocystis bai.</title>
        <authorList>
            <person name="Ahearne A."/>
            <person name="Stevens C."/>
            <person name="Dowd S."/>
        </authorList>
    </citation>
    <scope>NUCLEOTIDE SEQUENCE [LARGE SCALE GENOMIC DNA]</scope>
    <source>
        <strain evidence="1 2">WIWO2</strain>
    </source>
</reference>
<keyword evidence="1" id="KW-0489">Methyltransferase</keyword>
<accession>A0ABT5CIF5</accession>
<dbReference type="Proteomes" id="UP001217485">
    <property type="component" value="Unassembled WGS sequence"/>
</dbReference>
<dbReference type="EMBL" id="JAQNDK010000006">
    <property type="protein sequence ID" value="MDC0685418.1"/>
    <property type="molecule type" value="Genomic_DNA"/>
</dbReference>
<dbReference type="GO" id="GO:0008168">
    <property type="term" value="F:methyltransferase activity"/>
    <property type="evidence" value="ECO:0007669"/>
    <property type="project" value="UniProtKB-KW"/>
</dbReference>
<evidence type="ECO:0000313" key="2">
    <source>
        <dbReference type="Proteomes" id="UP001217485"/>
    </source>
</evidence>
<dbReference type="Pfam" id="PF13489">
    <property type="entry name" value="Methyltransf_23"/>
    <property type="match status" value="1"/>
</dbReference>
<dbReference type="GO" id="GO:0032259">
    <property type="term" value="P:methylation"/>
    <property type="evidence" value="ECO:0007669"/>
    <property type="project" value="UniProtKB-KW"/>
</dbReference>
<dbReference type="InterPro" id="IPR029063">
    <property type="entry name" value="SAM-dependent_MTases_sf"/>
</dbReference>
<dbReference type="SUPFAM" id="SSF53335">
    <property type="entry name" value="S-adenosyl-L-methionine-dependent methyltransferases"/>
    <property type="match status" value="1"/>
</dbReference>
<keyword evidence="1" id="KW-0808">Transferase</keyword>
<dbReference type="RefSeq" id="WP_272103692.1">
    <property type="nucleotide sequence ID" value="NZ_JAQNDK010000006.1"/>
</dbReference>
<name>A0ABT5CIF5_9BACT</name>
<gene>
    <name evidence="1" type="ORF">POL72_47370</name>
</gene>
<proteinExistence type="predicted"/>
<dbReference type="CDD" id="cd02440">
    <property type="entry name" value="AdoMet_MTases"/>
    <property type="match status" value="1"/>
</dbReference>
<protein>
    <submittedName>
        <fullName evidence="1">Class I SAM-dependent methyltransferase</fullName>
    </submittedName>
</protein>
<sequence>MADPAAPPGDYFSNHRRRERFPWSLYHGALTRPLARAIAARGPRPRVLVVGCGLEGEIPGAPPATELYGCDLDARAIEACRRLYPARAERFAVCPGPYELPTGGGFEGPFDVVLAKEVVEHTLDPSRWARGLSARLAPGGALLLTTPNYGRLSTLPLLEATVLEWIARRDGFSRKHIHPSKFDERSLAALDVGERMRLVSVRRTLTGWSLLGTWQRAPG</sequence>
<organism evidence="1 2">
    <name type="scientific">Sorangium atrum</name>
    <dbReference type="NCBI Taxonomy" id="2995308"/>
    <lineage>
        <taxon>Bacteria</taxon>
        <taxon>Pseudomonadati</taxon>
        <taxon>Myxococcota</taxon>
        <taxon>Polyangia</taxon>
        <taxon>Polyangiales</taxon>
        <taxon>Polyangiaceae</taxon>
        <taxon>Sorangium</taxon>
    </lineage>
</organism>
<evidence type="ECO:0000313" key="1">
    <source>
        <dbReference type="EMBL" id="MDC0685418.1"/>
    </source>
</evidence>